<dbReference type="Pfam" id="PF13580">
    <property type="entry name" value="SIS_2"/>
    <property type="match status" value="1"/>
</dbReference>
<evidence type="ECO:0000259" key="1">
    <source>
        <dbReference type="PROSITE" id="PS51464"/>
    </source>
</evidence>
<dbReference type="InterPro" id="IPR050099">
    <property type="entry name" value="SIS_GmhA/DiaA_subfam"/>
</dbReference>
<dbReference type="GO" id="GO:1901135">
    <property type="term" value="P:carbohydrate derivative metabolic process"/>
    <property type="evidence" value="ECO:0007669"/>
    <property type="project" value="InterPro"/>
</dbReference>
<dbReference type="RefSeq" id="WP_090238839.1">
    <property type="nucleotide sequence ID" value="NZ_FNHW01000005.1"/>
</dbReference>
<dbReference type="Proteomes" id="UP000199544">
    <property type="component" value="Unassembled WGS sequence"/>
</dbReference>
<accession>A0A1H0BS69</accession>
<dbReference type="GO" id="GO:0097367">
    <property type="term" value="F:carbohydrate derivative binding"/>
    <property type="evidence" value="ECO:0007669"/>
    <property type="project" value="InterPro"/>
</dbReference>
<dbReference type="SUPFAM" id="SSF53697">
    <property type="entry name" value="SIS domain"/>
    <property type="match status" value="1"/>
</dbReference>
<dbReference type="InterPro" id="IPR001347">
    <property type="entry name" value="SIS_dom"/>
</dbReference>
<dbReference type="GO" id="GO:0016853">
    <property type="term" value="F:isomerase activity"/>
    <property type="evidence" value="ECO:0007669"/>
    <property type="project" value="UniProtKB-KW"/>
</dbReference>
<feature type="domain" description="SIS" evidence="1">
    <location>
        <begin position="31"/>
        <end position="212"/>
    </location>
</feature>
<dbReference type="PROSITE" id="PS51464">
    <property type="entry name" value="SIS"/>
    <property type="match status" value="1"/>
</dbReference>
<keyword evidence="2" id="KW-0413">Isomerase</keyword>
<reference evidence="3" key="1">
    <citation type="submission" date="2016-10" db="EMBL/GenBank/DDBJ databases">
        <authorList>
            <person name="Varghese N."/>
            <person name="Submissions S."/>
        </authorList>
    </citation>
    <scope>NUCLEOTIDE SEQUENCE [LARGE SCALE GENOMIC DNA]</scope>
    <source>
        <strain evidence="3">CGMCC 1.6854</strain>
    </source>
</reference>
<organism evidence="2 3">
    <name type="scientific">Fictibacillus solisalsi</name>
    <dbReference type="NCBI Taxonomy" id="459525"/>
    <lineage>
        <taxon>Bacteria</taxon>
        <taxon>Bacillati</taxon>
        <taxon>Bacillota</taxon>
        <taxon>Bacilli</taxon>
        <taxon>Bacillales</taxon>
        <taxon>Fictibacillaceae</taxon>
        <taxon>Fictibacillus</taxon>
    </lineage>
</organism>
<name>A0A1H0BS69_9BACL</name>
<keyword evidence="3" id="KW-1185">Reference proteome</keyword>
<dbReference type="Gene3D" id="3.40.50.10490">
    <property type="entry name" value="Glucose-6-phosphate isomerase like protein, domain 1"/>
    <property type="match status" value="1"/>
</dbReference>
<dbReference type="PANTHER" id="PTHR30390">
    <property type="entry name" value="SEDOHEPTULOSE 7-PHOSPHATE ISOMERASE / DNAA INITIATOR-ASSOCIATING FACTOR FOR REPLICATION INITIATION"/>
    <property type="match status" value="1"/>
</dbReference>
<gene>
    <name evidence="2" type="ORF">SAMN04488137_4644</name>
</gene>
<dbReference type="InterPro" id="IPR046348">
    <property type="entry name" value="SIS_dom_sf"/>
</dbReference>
<sequence>MTKKTFLDELMFHYPELNVCRTTILRAYELLVNVNKTGCKILVCGNGGSSSDADHFTAELMKSFRAKRPLSMLVKERLAKLGEQGIHLSNHLEQAIPVISLSAHTATMTAVSNDIGYEFAFAQQVVGYGNEGDVLIAITTSGKSINITNAIYTAKALGMKVICFTGNTEGFKGDHFCDVIIRVPSVETYRIQEYHLPIYHSLCAMIEDKIVKESEIEKPRKKTRN</sequence>
<dbReference type="InterPro" id="IPR035461">
    <property type="entry name" value="GmhA/DiaA"/>
</dbReference>
<dbReference type="EMBL" id="FNHW01000005">
    <property type="protein sequence ID" value="SDN48514.1"/>
    <property type="molecule type" value="Genomic_DNA"/>
</dbReference>
<dbReference type="OrthoDB" id="9781311at2"/>
<dbReference type="CDD" id="cd05006">
    <property type="entry name" value="SIS_GmhA"/>
    <property type="match status" value="1"/>
</dbReference>
<evidence type="ECO:0000313" key="3">
    <source>
        <dbReference type="Proteomes" id="UP000199544"/>
    </source>
</evidence>
<protein>
    <submittedName>
        <fullName evidence="2">D-sedoheptulose 7-phosphate isomerase</fullName>
    </submittedName>
</protein>
<dbReference type="STRING" id="459525.SAMN04488137_4644"/>
<dbReference type="AlphaFoldDB" id="A0A1H0BS69"/>
<proteinExistence type="predicted"/>
<evidence type="ECO:0000313" key="2">
    <source>
        <dbReference type="EMBL" id="SDN48514.1"/>
    </source>
</evidence>